<evidence type="ECO:0000256" key="2">
    <source>
        <dbReference type="ARBA" id="ARBA00012438"/>
    </source>
</evidence>
<evidence type="ECO:0000313" key="12">
    <source>
        <dbReference type="EMBL" id="GCL62132.1"/>
    </source>
</evidence>
<dbReference type="NCBIfam" id="TIGR00229">
    <property type="entry name" value="sensory_box"/>
    <property type="match status" value="2"/>
</dbReference>
<evidence type="ECO:0000259" key="11">
    <source>
        <dbReference type="PROSITE" id="PS50113"/>
    </source>
</evidence>
<dbReference type="GO" id="GO:0009927">
    <property type="term" value="F:histidine phosphotransfer kinase activity"/>
    <property type="evidence" value="ECO:0007669"/>
    <property type="project" value="TreeGrafter"/>
</dbReference>
<evidence type="ECO:0000256" key="3">
    <source>
        <dbReference type="ARBA" id="ARBA00022553"/>
    </source>
</evidence>
<gene>
    <name evidence="12" type="ORF">AQPW35_12130</name>
</gene>
<dbReference type="SMART" id="SM00388">
    <property type="entry name" value="HisKA"/>
    <property type="match status" value="1"/>
</dbReference>
<dbReference type="InterPro" id="IPR013767">
    <property type="entry name" value="PAS_fold"/>
</dbReference>
<dbReference type="InterPro" id="IPR003661">
    <property type="entry name" value="HisK_dim/P_dom"/>
</dbReference>
<dbReference type="GO" id="GO:0005886">
    <property type="term" value="C:plasma membrane"/>
    <property type="evidence" value="ECO:0007669"/>
    <property type="project" value="TreeGrafter"/>
</dbReference>
<feature type="domain" description="Response regulatory" evidence="9">
    <location>
        <begin position="879"/>
        <end position="996"/>
    </location>
</feature>
<dbReference type="GO" id="GO:0000155">
    <property type="term" value="F:phosphorelay sensor kinase activity"/>
    <property type="evidence" value="ECO:0007669"/>
    <property type="project" value="InterPro"/>
</dbReference>
<evidence type="ECO:0000313" key="13">
    <source>
        <dbReference type="Proteomes" id="UP000301751"/>
    </source>
</evidence>
<dbReference type="InterPro" id="IPR005467">
    <property type="entry name" value="His_kinase_dom"/>
</dbReference>
<dbReference type="PROSITE" id="PS50110">
    <property type="entry name" value="RESPONSE_REGULATORY"/>
    <property type="match status" value="1"/>
</dbReference>
<feature type="modified residue" description="4-aspartylphosphate" evidence="6">
    <location>
        <position position="929"/>
    </location>
</feature>
<dbReference type="SMART" id="SM00448">
    <property type="entry name" value="REC"/>
    <property type="match status" value="1"/>
</dbReference>
<sequence>MQSAFAAAFDTTGPPDAAATAQQLQAQQLTMHGANVPWASAGALVLALLLTAMLWPAIPHGLLLGWLASLVGVLAWRWALWRAMVRAGPPATVEPRWLRRFRANFLGHGLVWAAASLLPMTSGDPLYLALLVMMLAGICASNFILNAYDITAALLFGVPTMVALAGRLLFNDQGVPPVMGLAVLLALGFFALTGRRAYRLVCENVALRSADARQHHLLRVLVETTSEGFWFIDNQARTVDANPAMCQILGQPRGALLGRSIFDFVDSDNRAIFERELARRAGGSGGGYEIALRRPDGSLIDCFNQATPIVDADGRRVGSVGLWTDISERKRAERQLRETSEALLQKSQALEATLASISQGIVHYDGQGRLLAHNQRLLELLDLPASEFHPRTTLNSLRRFQAARGDVAQALELMDAHGSPLAVPDNPDDMPDLYVRSTRAGQLLEVRTRHLPTGGRVRTFADVTAYITALRALAAREREQRSLLDAFPGFIVVADQDFRYTYVNQRFAELVGRQPADIVGRLMDDVLGAERAARLRALVATLQPGVPVNSESAYAATAQRPPVFLQVTHAVSVDAATGRRQVFAFAIDISARKAAEAAMVAARDEAERANRAKSQFLSSMSHELRTPLNAILGFGQLLATDTVHPLAPQQQQQMAEILHGAEHLLKLINEVLDLAVVESGSLTIQLQPVPLAPVLGEALALLQPLARANGIALPAAPEGLADGAAVQADPVRLKQVLLNLLGNAIKYNRPQGRVQLHCQALAVDGGGSGSGGWRISVQDTGPGLDADQQARLFSAFERLDANATPVEGTGLGLALSRGLVRAMGGEIGVRSAPGAGSTFWLQLPPASGAAADLGMAMPAGPAATLATGGSAQSTGQRPVVLYIEDNPVNLLLMETMFERLPGLELRTASQPLDGLAMATADPPQLVLLDIQLPGMDGFTLLQRLRADPRTRGVPAVAVSADALPASVERGRQAGFADYLTKPVDLDRLAQVVQAVLHRG</sequence>
<feature type="domain" description="Histidine kinase" evidence="8">
    <location>
        <begin position="619"/>
        <end position="847"/>
    </location>
</feature>
<dbReference type="SUPFAM" id="SSF55874">
    <property type="entry name" value="ATPase domain of HSP90 chaperone/DNA topoisomerase II/histidine kinase"/>
    <property type="match status" value="1"/>
</dbReference>
<dbReference type="OrthoDB" id="9146564at2"/>
<evidence type="ECO:0000259" key="10">
    <source>
        <dbReference type="PROSITE" id="PS50112"/>
    </source>
</evidence>
<dbReference type="PANTHER" id="PTHR43047:SF72">
    <property type="entry name" value="OSMOSENSING HISTIDINE PROTEIN KINASE SLN1"/>
    <property type="match status" value="1"/>
</dbReference>
<feature type="domain" description="PAC" evidence="11">
    <location>
        <begin position="286"/>
        <end position="338"/>
    </location>
</feature>
<keyword evidence="3 6" id="KW-0597">Phosphoprotein</keyword>
<evidence type="ECO:0000259" key="9">
    <source>
        <dbReference type="PROSITE" id="PS50110"/>
    </source>
</evidence>
<keyword evidence="13" id="KW-1185">Reference proteome</keyword>
<keyword evidence="4" id="KW-0808">Transferase</keyword>
<dbReference type="InterPro" id="IPR036890">
    <property type="entry name" value="HATPase_C_sf"/>
</dbReference>
<organism evidence="12 13">
    <name type="scientific">Pseudaquabacterium pictum</name>
    <dbReference type="NCBI Taxonomy" id="2315236"/>
    <lineage>
        <taxon>Bacteria</taxon>
        <taxon>Pseudomonadati</taxon>
        <taxon>Pseudomonadota</taxon>
        <taxon>Betaproteobacteria</taxon>
        <taxon>Burkholderiales</taxon>
        <taxon>Sphaerotilaceae</taxon>
        <taxon>Pseudaquabacterium</taxon>
    </lineage>
</organism>
<dbReference type="PROSITE" id="PS50113">
    <property type="entry name" value="PAC"/>
    <property type="match status" value="1"/>
</dbReference>
<evidence type="ECO:0000256" key="4">
    <source>
        <dbReference type="ARBA" id="ARBA00022679"/>
    </source>
</evidence>
<evidence type="ECO:0000259" key="8">
    <source>
        <dbReference type="PROSITE" id="PS50109"/>
    </source>
</evidence>
<dbReference type="GO" id="GO:0006355">
    <property type="term" value="P:regulation of DNA-templated transcription"/>
    <property type="evidence" value="ECO:0007669"/>
    <property type="project" value="InterPro"/>
</dbReference>
<feature type="transmembrane region" description="Helical" evidence="7">
    <location>
        <begin position="176"/>
        <end position="194"/>
    </location>
</feature>
<feature type="domain" description="PAS" evidence="10">
    <location>
        <begin position="476"/>
        <end position="521"/>
    </location>
</feature>
<comment type="catalytic activity">
    <reaction evidence="1">
        <text>ATP + protein L-histidine = ADP + protein N-phospho-L-histidine.</text>
        <dbReference type="EC" id="2.7.13.3"/>
    </reaction>
</comment>
<keyword evidence="7" id="KW-0472">Membrane</keyword>
<dbReference type="PROSITE" id="PS50112">
    <property type="entry name" value="PAS"/>
    <property type="match status" value="2"/>
</dbReference>
<keyword evidence="5" id="KW-0418">Kinase</keyword>
<dbReference type="SMART" id="SM00086">
    <property type="entry name" value="PAC"/>
    <property type="match status" value="1"/>
</dbReference>
<dbReference type="RefSeq" id="WP_137731874.1">
    <property type="nucleotide sequence ID" value="NZ_BJCL01000002.1"/>
</dbReference>
<dbReference type="InterPro" id="IPR004358">
    <property type="entry name" value="Sig_transdc_His_kin-like_C"/>
</dbReference>
<dbReference type="SUPFAM" id="SSF52172">
    <property type="entry name" value="CheY-like"/>
    <property type="match status" value="1"/>
</dbReference>
<dbReference type="InterPro" id="IPR001789">
    <property type="entry name" value="Sig_transdc_resp-reg_receiver"/>
</dbReference>
<dbReference type="PRINTS" id="PR00344">
    <property type="entry name" value="BCTRLSENSOR"/>
</dbReference>
<protein>
    <recommendedName>
        <fullName evidence="2">histidine kinase</fullName>
        <ecNumber evidence="2">2.7.13.3</ecNumber>
    </recommendedName>
</protein>
<feature type="transmembrane region" description="Helical" evidence="7">
    <location>
        <begin position="101"/>
        <end position="120"/>
    </location>
</feature>
<evidence type="ECO:0000256" key="1">
    <source>
        <dbReference type="ARBA" id="ARBA00000085"/>
    </source>
</evidence>
<dbReference type="AlphaFoldDB" id="A0A480APW9"/>
<accession>A0A480APW9</accession>
<proteinExistence type="predicted"/>
<name>A0A480APW9_9BURK</name>
<dbReference type="PROSITE" id="PS50109">
    <property type="entry name" value="HIS_KIN"/>
    <property type="match status" value="1"/>
</dbReference>
<feature type="transmembrane region" description="Helical" evidence="7">
    <location>
        <begin position="126"/>
        <end position="145"/>
    </location>
</feature>
<dbReference type="Proteomes" id="UP000301751">
    <property type="component" value="Unassembled WGS sequence"/>
</dbReference>
<dbReference type="CDD" id="cd16922">
    <property type="entry name" value="HATPase_EvgS-ArcB-TorS-like"/>
    <property type="match status" value="1"/>
</dbReference>
<dbReference type="InterPro" id="IPR000700">
    <property type="entry name" value="PAS-assoc_C"/>
</dbReference>
<dbReference type="SMART" id="SM00387">
    <property type="entry name" value="HATPase_c"/>
    <property type="match status" value="1"/>
</dbReference>
<dbReference type="SUPFAM" id="SSF55785">
    <property type="entry name" value="PYP-like sensor domain (PAS domain)"/>
    <property type="match status" value="3"/>
</dbReference>
<keyword evidence="7" id="KW-0812">Transmembrane</keyword>
<dbReference type="Pfam" id="PF00072">
    <property type="entry name" value="Response_reg"/>
    <property type="match status" value="1"/>
</dbReference>
<evidence type="ECO:0000256" key="6">
    <source>
        <dbReference type="PROSITE-ProRule" id="PRU00169"/>
    </source>
</evidence>
<feature type="transmembrane region" description="Helical" evidence="7">
    <location>
        <begin position="36"/>
        <end position="55"/>
    </location>
</feature>
<dbReference type="Gene3D" id="3.30.565.10">
    <property type="entry name" value="Histidine kinase-like ATPase, C-terminal domain"/>
    <property type="match status" value="1"/>
</dbReference>
<dbReference type="InterPro" id="IPR001610">
    <property type="entry name" value="PAC"/>
</dbReference>
<dbReference type="Pfam" id="PF08448">
    <property type="entry name" value="PAS_4"/>
    <property type="match status" value="1"/>
</dbReference>
<dbReference type="SUPFAM" id="SSF47384">
    <property type="entry name" value="Homodimeric domain of signal transducing histidine kinase"/>
    <property type="match status" value="1"/>
</dbReference>
<dbReference type="InterPro" id="IPR003594">
    <property type="entry name" value="HATPase_dom"/>
</dbReference>
<dbReference type="Gene3D" id="3.40.50.2300">
    <property type="match status" value="1"/>
</dbReference>
<dbReference type="Pfam" id="PF02518">
    <property type="entry name" value="HATPase_c"/>
    <property type="match status" value="1"/>
</dbReference>
<dbReference type="Pfam" id="PF12860">
    <property type="entry name" value="PAS_7"/>
    <property type="match status" value="1"/>
</dbReference>
<dbReference type="Gene3D" id="1.10.287.130">
    <property type="match status" value="1"/>
</dbReference>
<dbReference type="InterPro" id="IPR035965">
    <property type="entry name" value="PAS-like_dom_sf"/>
</dbReference>
<dbReference type="EC" id="2.7.13.3" evidence="2"/>
<dbReference type="InterPro" id="IPR036097">
    <property type="entry name" value="HisK_dim/P_sf"/>
</dbReference>
<dbReference type="SMART" id="SM00091">
    <property type="entry name" value="PAS"/>
    <property type="match status" value="3"/>
</dbReference>
<comment type="caution">
    <text evidence="12">The sequence shown here is derived from an EMBL/GenBank/DDBJ whole genome shotgun (WGS) entry which is preliminary data.</text>
</comment>
<dbReference type="InterPro" id="IPR013656">
    <property type="entry name" value="PAS_4"/>
</dbReference>
<reference evidence="13" key="1">
    <citation type="submission" date="2019-03" db="EMBL/GenBank/DDBJ databases">
        <title>Aquabacterium pictum sp.nov., the first bacteriochlorophyll a-containing freshwater bacterium in the genus Aquabacterium of the class Betaproteobacteria.</title>
        <authorList>
            <person name="Hirose S."/>
            <person name="Tank M."/>
            <person name="Hara E."/>
            <person name="Tamaki H."/>
            <person name="Takaichi S."/>
            <person name="Haruta S."/>
            <person name="Hanada S."/>
        </authorList>
    </citation>
    <scope>NUCLEOTIDE SEQUENCE [LARGE SCALE GENOMIC DNA]</scope>
    <source>
        <strain evidence="13">W35</strain>
    </source>
</reference>
<evidence type="ECO:0000256" key="7">
    <source>
        <dbReference type="SAM" id="Phobius"/>
    </source>
</evidence>
<dbReference type="InterPro" id="IPR000014">
    <property type="entry name" value="PAS"/>
</dbReference>
<dbReference type="InterPro" id="IPR011006">
    <property type="entry name" value="CheY-like_superfamily"/>
</dbReference>
<feature type="domain" description="PAS" evidence="10">
    <location>
        <begin position="214"/>
        <end position="284"/>
    </location>
</feature>
<dbReference type="Pfam" id="PF00989">
    <property type="entry name" value="PAS"/>
    <property type="match status" value="1"/>
</dbReference>
<dbReference type="PANTHER" id="PTHR43047">
    <property type="entry name" value="TWO-COMPONENT HISTIDINE PROTEIN KINASE"/>
    <property type="match status" value="1"/>
</dbReference>
<dbReference type="CDD" id="cd00082">
    <property type="entry name" value="HisKA"/>
    <property type="match status" value="1"/>
</dbReference>
<feature type="transmembrane region" description="Helical" evidence="7">
    <location>
        <begin position="61"/>
        <end position="80"/>
    </location>
</feature>
<dbReference type="Pfam" id="PF00512">
    <property type="entry name" value="HisKA"/>
    <property type="match status" value="1"/>
</dbReference>
<dbReference type="EMBL" id="BJCL01000002">
    <property type="protein sequence ID" value="GCL62132.1"/>
    <property type="molecule type" value="Genomic_DNA"/>
</dbReference>
<keyword evidence="7" id="KW-1133">Transmembrane helix</keyword>
<evidence type="ECO:0000256" key="5">
    <source>
        <dbReference type="ARBA" id="ARBA00022777"/>
    </source>
</evidence>
<dbReference type="Gene3D" id="3.30.450.20">
    <property type="entry name" value="PAS domain"/>
    <property type="match status" value="3"/>
</dbReference>
<dbReference type="CDD" id="cd00130">
    <property type="entry name" value="PAS"/>
    <property type="match status" value="2"/>
</dbReference>